<evidence type="ECO:0000313" key="1">
    <source>
        <dbReference type="EMBL" id="VVC88721.1"/>
    </source>
</evidence>
<organism evidence="1 2">
    <name type="scientific">Leptidea sinapis</name>
    <dbReference type="NCBI Taxonomy" id="189913"/>
    <lineage>
        <taxon>Eukaryota</taxon>
        <taxon>Metazoa</taxon>
        <taxon>Ecdysozoa</taxon>
        <taxon>Arthropoda</taxon>
        <taxon>Hexapoda</taxon>
        <taxon>Insecta</taxon>
        <taxon>Pterygota</taxon>
        <taxon>Neoptera</taxon>
        <taxon>Endopterygota</taxon>
        <taxon>Lepidoptera</taxon>
        <taxon>Glossata</taxon>
        <taxon>Ditrysia</taxon>
        <taxon>Papilionoidea</taxon>
        <taxon>Pieridae</taxon>
        <taxon>Dismorphiinae</taxon>
        <taxon>Leptidea</taxon>
    </lineage>
</organism>
<name>A0A5E4PRJ4_9NEOP</name>
<reference evidence="1 2" key="1">
    <citation type="submission" date="2017-07" db="EMBL/GenBank/DDBJ databases">
        <authorList>
            <person name="Talla V."/>
            <person name="Backstrom N."/>
        </authorList>
    </citation>
    <scope>NUCLEOTIDE SEQUENCE [LARGE SCALE GENOMIC DNA]</scope>
</reference>
<accession>A0A5E4PRJ4</accession>
<proteinExistence type="predicted"/>
<dbReference type="Proteomes" id="UP000324832">
    <property type="component" value="Unassembled WGS sequence"/>
</dbReference>
<sequence>MGEEINTETNNMLLEEIKRIQEKCFDVCNVFQNSRIDIRNSGSVVDKALSYAHGLSIEIQNSNTSIYADQNLIASQFLSEIKTKSDQVDELIAFTTGAINDIDREIARVSNLTRTAKAALTQPRIVHRDVHPEHMEKAKETFHILKTELQGLIKALYPSYADDVMEFIRELMMEQLNEESSGYLTVTKSNFRIVTLLSDMNILTTNPYNKSEL</sequence>
<evidence type="ECO:0000313" key="2">
    <source>
        <dbReference type="Proteomes" id="UP000324832"/>
    </source>
</evidence>
<gene>
    <name evidence="1" type="ORF">LSINAPIS_LOCUS2021</name>
</gene>
<keyword evidence="2" id="KW-1185">Reference proteome</keyword>
<dbReference type="EMBL" id="FZQP02000379">
    <property type="protein sequence ID" value="VVC88721.1"/>
    <property type="molecule type" value="Genomic_DNA"/>
</dbReference>
<protein>
    <submittedName>
        <fullName evidence="1">Uncharacterized protein</fullName>
    </submittedName>
</protein>
<dbReference type="AlphaFoldDB" id="A0A5E4PRJ4"/>